<name>A0A3P3XTP9_9SPIR</name>
<dbReference type="EC" id="3.1.26.3" evidence="9"/>
<keyword evidence="6 9" id="KW-0255">Endonuclease</keyword>
<dbReference type="GO" id="GO:0008033">
    <property type="term" value="P:tRNA processing"/>
    <property type="evidence" value="ECO:0007669"/>
    <property type="project" value="UniProtKB-KW"/>
</dbReference>
<feature type="domain" description="RNase III" evidence="11">
    <location>
        <begin position="22"/>
        <end position="150"/>
    </location>
</feature>
<dbReference type="SMART" id="SM00535">
    <property type="entry name" value="RIBOc"/>
    <property type="match status" value="1"/>
</dbReference>
<dbReference type="Gene3D" id="3.30.160.20">
    <property type="match status" value="1"/>
</dbReference>
<dbReference type="PANTHER" id="PTHR11207:SF0">
    <property type="entry name" value="RIBONUCLEASE 3"/>
    <property type="match status" value="1"/>
</dbReference>
<evidence type="ECO:0000256" key="7">
    <source>
        <dbReference type="ARBA" id="ARBA00022801"/>
    </source>
</evidence>
<gene>
    <name evidence="9 12" type="primary">rnc</name>
    <name evidence="12" type="ORF">SPIRO4BDMA_70092</name>
</gene>
<dbReference type="CDD" id="cd00593">
    <property type="entry name" value="RIBOc"/>
    <property type="match status" value="1"/>
</dbReference>
<accession>A0A3P3XTP9</accession>
<dbReference type="SUPFAM" id="SSF69065">
    <property type="entry name" value="RNase III domain-like"/>
    <property type="match status" value="1"/>
</dbReference>
<dbReference type="InterPro" id="IPR014720">
    <property type="entry name" value="dsRBD_dom"/>
</dbReference>
<evidence type="ECO:0000256" key="6">
    <source>
        <dbReference type="ARBA" id="ARBA00022759"/>
    </source>
</evidence>
<dbReference type="InterPro" id="IPR000999">
    <property type="entry name" value="RNase_III_dom"/>
</dbReference>
<keyword evidence="3 9" id="KW-0698">rRNA processing</keyword>
<keyword evidence="9" id="KW-0460">Magnesium</keyword>
<feature type="binding site" evidence="9">
    <location>
        <position position="63"/>
    </location>
    <ligand>
        <name>Mg(2+)</name>
        <dbReference type="ChEBI" id="CHEBI:18420"/>
    </ligand>
</feature>
<feature type="active site" evidence="9">
    <location>
        <position position="67"/>
    </location>
</feature>
<sequence length="269" mass="29363">MKHSSLSQPSGSDITASRRTSLQQFQQLVVISFHNIVLLDIAFTHSSYVNEAHPTRNDNERLEFLGDSVLGVCISHILYEKFPDKREGELARMKSVLVSESSLSAVASTLSLADYLLLGKGEENSGGRQKPAILADAAEALLGAYYLDKGLEAAKALVLRLFADKIEALASTSGKDFKSIIQEYAQKRGIELPNYKIIKIEGLEHARHFHISCVLDGETFGPLEGHTKKEAEQRAARQAFEALHAREGETARILDAIIGTNSTGASALD</sequence>
<dbReference type="PANTHER" id="PTHR11207">
    <property type="entry name" value="RIBONUCLEASE III"/>
    <property type="match status" value="1"/>
</dbReference>
<dbReference type="FunFam" id="1.10.1520.10:FF:000001">
    <property type="entry name" value="Ribonuclease 3"/>
    <property type="match status" value="1"/>
</dbReference>
<dbReference type="Gene3D" id="1.10.1520.10">
    <property type="entry name" value="Ribonuclease III domain"/>
    <property type="match status" value="1"/>
</dbReference>
<dbReference type="PROSITE" id="PS00517">
    <property type="entry name" value="RNASE_3_1"/>
    <property type="match status" value="1"/>
</dbReference>
<dbReference type="PROSITE" id="PS50137">
    <property type="entry name" value="DS_RBD"/>
    <property type="match status" value="1"/>
</dbReference>
<dbReference type="GO" id="GO:0006364">
    <property type="term" value="P:rRNA processing"/>
    <property type="evidence" value="ECO:0007669"/>
    <property type="project" value="UniProtKB-UniRule"/>
</dbReference>
<dbReference type="CDD" id="cd10845">
    <property type="entry name" value="DSRM_RNAse_III_family"/>
    <property type="match status" value="1"/>
</dbReference>
<keyword evidence="8 9" id="KW-0694">RNA-binding</keyword>
<dbReference type="InterPro" id="IPR011907">
    <property type="entry name" value="RNase_III"/>
</dbReference>
<protein>
    <recommendedName>
        <fullName evidence="9">Ribonuclease 3</fullName>
        <ecNumber evidence="9">3.1.26.3</ecNumber>
    </recommendedName>
    <alternativeName>
        <fullName evidence="9">Ribonuclease III</fullName>
        <shortName evidence="9">RNase III</shortName>
    </alternativeName>
</protein>
<feature type="binding site" evidence="9">
    <location>
        <position position="136"/>
    </location>
    <ligand>
        <name>Mg(2+)</name>
        <dbReference type="ChEBI" id="CHEBI:18420"/>
    </ligand>
</feature>
<comment type="similarity">
    <text evidence="2">Belongs to the ribonuclease III family.</text>
</comment>
<keyword evidence="9" id="KW-0479">Metal-binding</keyword>
<keyword evidence="4 9" id="KW-0507">mRNA processing</keyword>
<evidence type="ECO:0000259" key="11">
    <source>
        <dbReference type="PROSITE" id="PS50142"/>
    </source>
</evidence>
<organism evidence="12">
    <name type="scientific">uncultured spirochete</name>
    <dbReference type="NCBI Taxonomy" id="156406"/>
    <lineage>
        <taxon>Bacteria</taxon>
        <taxon>Pseudomonadati</taxon>
        <taxon>Spirochaetota</taxon>
        <taxon>Spirochaetia</taxon>
        <taxon>Spirochaetales</taxon>
        <taxon>environmental samples</taxon>
    </lineage>
</organism>
<dbReference type="SUPFAM" id="SSF54768">
    <property type="entry name" value="dsRNA-binding domain-like"/>
    <property type="match status" value="1"/>
</dbReference>
<evidence type="ECO:0000256" key="3">
    <source>
        <dbReference type="ARBA" id="ARBA00022552"/>
    </source>
</evidence>
<evidence type="ECO:0000256" key="8">
    <source>
        <dbReference type="ARBA" id="ARBA00022884"/>
    </source>
</evidence>
<feature type="active site" evidence="9">
    <location>
        <position position="139"/>
    </location>
</feature>
<feature type="domain" description="DRBM" evidence="10">
    <location>
        <begin position="176"/>
        <end position="245"/>
    </location>
</feature>
<evidence type="ECO:0000256" key="1">
    <source>
        <dbReference type="ARBA" id="ARBA00000109"/>
    </source>
</evidence>
<comment type="function">
    <text evidence="9">Digests double-stranded RNA. Involved in the processing of primary rRNA transcript to yield the immediate precursors to the large and small rRNAs (23S and 16S). Processes some mRNAs, and tRNAs when they are encoded in the rRNA operon. Processes pre-crRNA and tracrRNA of type II CRISPR loci if present in the organism.</text>
</comment>
<dbReference type="EMBL" id="FWDO01000007">
    <property type="protein sequence ID" value="SLM19670.1"/>
    <property type="molecule type" value="Genomic_DNA"/>
</dbReference>
<dbReference type="SMART" id="SM00358">
    <property type="entry name" value="DSRM"/>
    <property type="match status" value="1"/>
</dbReference>
<dbReference type="Pfam" id="PF14622">
    <property type="entry name" value="Ribonucleas_3_3"/>
    <property type="match status" value="1"/>
</dbReference>
<dbReference type="GO" id="GO:0003725">
    <property type="term" value="F:double-stranded RNA binding"/>
    <property type="evidence" value="ECO:0007669"/>
    <property type="project" value="TreeGrafter"/>
</dbReference>
<keyword evidence="7 9" id="KW-0378">Hydrolase</keyword>
<proteinExistence type="inferred from homology"/>
<evidence type="ECO:0000256" key="5">
    <source>
        <dbReference type="ARBA" id="ARBA00022722"/>
    </source>
</evidence>
<dbReference type="GO" id="GO:0006397">
    <property type="term" value="P:mRNA processing"/>
    <property type="evidence" value="ECO:0007669"/>
    <property type="project" value="UniProtKB-UniRule"/>
</dbReference>
<dbReference type="GO" id="GO:0005737">
    <property type="term" value="C:cytoplasm"/>
    <property type="evidence" value="ECO:0007669"/>
    <property type="project" value="UniProtKB-SubCell"/>
</dbReference>
<dbReference type="GO" id="GO:0046872">
    <property type="term" value="F:metal ion binding"/>
    <property type="evidence" value="ECO:0007669"/>
    <property type="project" value="UniProtKB-KW"/>
</dbReference>
<comment type="cofactor">
    <cofactor evidence="9">
        <name>Mg(2+)</name>
        <dbReference type="ChEBI" id="CHEBI:18420"/>
    </cofactor>
</comment>
<dbReference type="GO" id="GO:0004525">
    <property type="term" value="F:ribonuclease III activity"/>
    <property type="evidence" value="ECO:0007669"/>
    <property type="project" value="UniProtKB-UniRule"/>
</dbReference>
<evidence type="ECO:0000313" key="12">
    <source>
        <dbReference type="EMBL" id="SLM19670.1"/>
    </source>
</evidence>
<evidence type="ECO:0000256" key="9">
    <source>
        <dbReference type="HAMAP-Rule" id="MF_00104"/>
    </source>
</evidence>
<dbReference type="GO" id="GO:0010468">
    <property type="term" value="P:regulation of gene expression"/>
    <property type="evidence" value="ECO:0007669"/>
    <property type="project" value="TreeGrafter"/>
</dbReference>
<dbReference type="Pfam" id="PF00035">
    <property type="entry name" value="dsrm"/>
    <property type="match status" value="1"/>
</dbReference>
<keyword evidence="9" id="KW-0819">tRNA processing</keyword>
<reference evidence="12" key="1">
    <citation type="submission" date="2017-02" db="EMBL/GenBank/DDBJ databases">
        <authorList>
            <person name="Regsiter A."/>
            <person name="William W."/>
        </authorList>
    </citation>
    <scope>NUCLEOTIDE SEQUENCE</scope>
    <source>
        <strain evidence="12">BdmA 4</strain>
    </source>
</reference>
<keyword evidence="5 9" id="KW-0540">Nuclease</keyword>
<evidence type="ECO:0000256" key="2">
    <source>
        <dbReference type="ARBA" id="ARBA00010183"/>
    </source>
</evidence>
<dbReference type="PROSITE" id="PS50142">
    <property type="entry name" value="RNASE_3_2"/>
    <property type="match status" value="1"/>
</dbReference>
<comment type="subunit">
    <text evidence="9">Homodimer.</text>
</comment>
<feature type="binding site" evidence="9">
    <location>
        <position position="139"/>
    </location>
    <ligand>
        <name>Mg(2+)</name>
        <dbReference type="ChEBI" id="CHEBI:18420"/>
    </ligand>
</feature>
<evidence type="ECO:0000259" key="10">
    <source>
        <dbReference type="PROSITE" id="PS50137"/>
    </source>
</evidence>
<comment type="catalytic activity">
    <reaction evidence="1 9">
        <text>Endonucleolytic cleavage to 5'-phosphomonoester.</text>
        <dbReference type="EC" id="3.1.26.3"/>
    </reaction>
</comment>
<comment type="subcellular location">
    <subcellularLocation>
        <location evidence="9">Cytoplasm</location>
    </subcellularLocation>
</comment>
<dbReference type="AlphaFoldDB" id="A0A3P3XTP9"/>
<dbReference type="InterPro" id="IPR036389">
    <property type="entry name" value="RNase_III_sf"/>
</dbReference>
<keyword evidence="9" id="KW-0963">Cytoplasm</keyword>
<evidence type="ECO:0000256" key="4">
    <source>
        <dbReference type="ARBA" id="ARBA00022664"/>
    </source>
</evidence>
<keyword evidence="9" id="KW-0699">rRNA-binding</keyword>
<dbReference type="NCBIfam" id="TIGR02191">
    <property type="entry name" value="RNaseIII"/>
    <property type="match status" value="1"/>
</dbReference>
<dbReference type="GO" id="GO:0019843">
    <property type="term" value="F:rRNA binding"/>
    <property type="evidence" value="ECO:0007669"/>
    <property type="project" value="UniProtKB-KW"/>
</dbReference>
<dbReference type="HAMAP" id="MF_00104">
    <property type="entry name" value="RNase_III"/>
    <property type="match status" value="1"/>
</dbReference>